<dbReference type="SUPFAM" id="SSF55874">
    <property type="entry name" value="ATPase domain of HSP90 chaperone/DNA topoisomerase II/histidine kinase"/>
    <property type="match status" value="1"/>
</dbReference>
<comment type="caution">
    <text evidence="13">The sequence shown here is derived from an EMBL/GenBank/DDBJ whole genome shotgun (WGS) entry which is preliminary data.</text>
</comment>
<dbReference type="InterPro" id="IPR004358">
    <property type="entry name" value="Sig_transdc_His_kin-like_C"/>
</dbReference>
<dbReference type="EMBL" id="JACPSX010000033">
    <property type="protein sequence ID" value="MBI3013842.1"/>
    <property type="molecule type" value="Genomic_DNA"/>
</dbReference>
<dbReference type="Pfam" id="PF08448">
    <property type="entry name" value="PAS_4"/>
    <property type="match status" value="1"/>
</dbReference>
<proteinExistence type="predicted"/>
<dbReference type="EC" id="2.7.13.3" evidence="2"/>
<gene>
    <name evidence="13" type="ORF">HYY65_01970</name>
</gene>
<evidence type="ECO:0000256" key="1">
    <source>
        <dbReference type="ARBA" id="ARBA00000085"/>
    </source>
</evidence>
<evidence type="ECO:0000256" key="8">
    <source>
        <dbReference type="ARBA" id="ARBA00023012"/>
    </source>
</evidence>
<dbReference type="SUPFAM" id="SSF47384">
    <property type="entry name" value="Homodimeric domain of signal transducing histidine kinase"/>
    <property type="match status" value="1"/>
</dbReference>
<dbReference type="SMART" id="SM00388">
    <property type="entry name" value="HisKA"/>
    <property type="match status" value="1"/>
</dbReference>
<dbReference type="InterPro" id="IPR036097">
    <property type="entry name" value="HisK_dim/P_sf"/>
</dbReference>
<evidence type="ECO:0000313" key="13">
    <source>
        <dbReference type="EMBL" id="MBI3013842.1"/>
    </source>
</evidence>
<keyword evidence="8" id="KW-0902">Two-component regulatory system</keyword>
<dbReference type="InterPro" id="IPR005467">
    <property type="entry name" value="His_kinase_dom"/>
</dbReference>
<dbReference type="PANTHER" id="PTHR43065">
    <property type="entry name" value="SENSOR HISTIDINE KINASE"/>
    <property type="match status" value="1"/>
</dbReference>
<keyword evidence="3" id="KW-0597">Phosphoprotein</keyword>
<dbReference type="NCBIfam" id="TIGR00229">
    <property type="entry name" value="sensory_box"/>
    <property type="match status" value="1"/>
</dbReference>
<dbReference type="PANTHER" id="PTHR43065:SF10">
    <property type="entry name" value="PEROXIDE STRESS-ACTIVATED HISTIDINE KINASE MAK3"/>
    <property type="match status" value="1"/>
</dbReference>
<dbReference type="Proteomes" id="UP000741360">
    <property type="component" value="Unassembled WGS sequence"/>
</dbReference>
<dbReference type="PROSITE" id="PS50109">
    <property type="entry name" value="HIS_KIN"/>
    <property type="match status" value="1"/>
</dbReference>
<accession>A0A932GMM5</accession>
<feature type="domain" description="PAC" evidence="12">
    <location>
        <begin position="176"/>
        <end position="229"/>
    </location>
</feature>
<dbReference type="GO" id="GO:0000155">
    <property type="term" value="F:phosphorelay sensor kinase activity"/>
    <property type="evidence" value="ECO:0007669"/>
    <property type="project" value="InterPro"/>
</dbReference>
<dbReference type="Gene3D" id="1.10.287.130">
    <property type="match status" value="1"/>
</dbReference>
<dbReference type="InterPro" id="IPR003594">
    <property type="entry name" value="HATPase_dom"/>
</dbReference>
<dbReference type="GO" id="GO:0005524">
    <property type="term" value="F:ATP binding"/>
    <property type="evidence" value="ECO:0007669"/>
    <property type="project" value="UniProtKB-KW"/>
</dbReference>
<reference evidence="13" key="1">
    <citation type="submission" date="2020-07" db="EMBL/GenBank/DDBJ databases">
        <title>Huge and variable diversity of episymbiotic CPR bacteria and DPANN archaea in groundwater ecosystems.</title>
        <authorList>
            <person name="He C.Y."/>
            <person name="Keren R."/>
            <person name="Whittaker M."/>
            <person name="Farag I.F."/>
            <person name="Doudna J."/>
            <person name="Cate J.H.D."/>
            <person name="Banfield J.F."/>
        </authorList>
    </citation>
    <scope>NUCLEOTIDE SEQUENCE</scope>
    <source>
        <strain evidence="13">NC_groundwater_717_Ag_S-0.2um_59_8</strain>
    </source>
</reference>
<dbReference type="InterPro" id="IPR013656">
    <property type="entry name" value="PAS_4"/>
</dbReference>
<dbReference type="InterPro" id="IPR000700">
    <property type="entry name" value="PAS-assoc_C"/>
</dbReference>
<evidence type="ECO:0000256" key="7">
    <source>
        <dbReference type="ARBA" id="ARBA00022840"/>
    </source>
</evidence>
<feature type="domain" description="Histidine kinase" evidence="10">
    <location>
        <begin position="242"/>
        <end position="465"/>
    </location>
</feature>
<dbReference type="SMART" id="SM00387">
    <property type="entry name" value="HATPase_c"/>
    <property type="match status" value="1"/>
</dbReference>
<keyword evidence="7" id="KW-0067">ATP-binding</keyword>
<evidence type="ECO:0000259" key="10">
    <source>
        <dbReference type="PROSITE" id="PS50109"/>
    </source>
</evidence>
<dbReference type="AlphaFoldDB" id="A0A932GMM5"/>
<name>A0A932GMM5_UNCTE</name>
<dbReference type="InterPro" id="IPR036890">
    <property type="entry name" value="HATPase_C_sf"/>
</dbReference>
<dbReference type="PRINTS" id="PR00344">
    <property type="entry name" value="BCTRLSENSOR"/>
</dbReference>
<dbReference type="CDD" id="cd00130">
    <property type="entry name" value="PAS"/>
    <property type="match status" value="1"/>
</dbReference>
<evidence type="ECO:0000313" key="14">
    <source>
        <dbReference type="Proteomes" id="UP000741360"/>
    </source>
</evidence>
<evidence type="ECO:0000259" key="11">
    <source>
        <dbReference type="PROSITE" id="PS50112"/>
    </source>
</evidence>
<dbReference type="InterPro" id="IPR000014">
    <property type="entry name" value="PAS"/>
</dbReference>
<dbReference type="SUPFAM" id="SSF55785">
    <property type="entry name" value="PYP-like sensor domain (PAS domain)"/>
    <property type="match status" value="1"/>
</dbReference>
<evidence type="ECO:0000256" key="2">
    <source>
        <dbReference type="ARBA" id="ARBA00012438"/>
    </source>
</evidence>
<dbReference type="Pfam" id="PF02518">
    <property type="entry name" value="HATPase_c"/>
    <property type="match status" value="1"/>
</dbReference>
<evidence type="ECO:0000256" key="5">
    <source>
        <dbReference type="ARBA" id="ARBA00022741"/>
    </source>
</evidence>
<dbReference type="InterPro" id="IPR003661">
    <property type="entry name" value="HisK_dim/P_dom"/>
</dbReference>
<feature type="domain" description="PAS" evidence="11">
    <location>
        <begin position="104"/>
        <end position="148"/>
    </location>
</feature>
<dbReference type="PROSITE" id="PS50112">
    <property type="entry name" value="PAS"/>
    <property type="match status" value="1"/>
</dbReference>
<keyword evidence="4" id="KW-0808">Transferase</keyword>
<evidence type="ECO:0000256" key="3">
    <source>
        <dbReference type="ARBA" id="ARBA00022553"/>
    </source>
</evidence>
<dbReference type="PROSITE" id="PS50113">
    <property type="entry name" value="PAC"/>
    <property type="match status" value="1"/>
</dbReference>
<keyword evidence="5" id="KW-0547">Nucleotide-binding</keyword>
<sequence length="473" mass="52433">MNLLPRNSGLMEYSSLSSRAEEKFEPIPSETVAPTLRLLPEAVRNPEESSEGKLLAAAFESFTRATETLRRSYGLLQKRVKDLTLELQQKNLELERNLREKEEVKNYLNNILESLQTGVVVLDIAGRVRLFNRAAQQLTGLDSRQVLGAPWQENLRPYLPPAGFDSFSPGSGQLVMETEFPIRNRGFTDSLMLRVSLAPMQAQEEQVAGVVVLLQDVTRLKHLEQEGQRRSRLLAMGEMAAHMAHEIRNPLGSIELFATLLRRELDHDPDKRDLAERISSGVRSLNHILTNLLLFTRSQKPTADLLGANDLVAETLQFARYLLEQNRVDLGVDFSPENPQIQGDRELLKQVFLNMILNAVEAMPAGGNLRVSTRLLSCPGIDPGRRQDRCKTDREVEIGFCDSGVGIPEDHISRIFDPFFTTKDSGTGLGLAIVHNIVAAHGGRVQVNSKPGQGTDLTLIFPGGQPAGVSGAH</sequence>
<dbReference type="Pfam" id="PF00512">
    <property type="entry name" value="HisKA"/>
    <property type="match status" value="1"/>
</dbReference>
<dbReference type="CDD" id="cd00082">
    <property type="entry name" value="HisKA"/>
    <property type="match status" value="1"/>
</dbReference>
<evidence type="ECO:0000259" key="12">
    <source>
        <dbReference type="PROSITE" id="PS50113"/>
    </source>
</evidence>
<evidence type="ECO:0000256" key="4">
    <source>
        <dbReference type="ARBA" id="ARBA00022679"/>
    </source>
</evidence>
<dbReference type="SMART" id="SM00091">
    <property type="entry name" value="PAS"/>
    <property type="match status" value="1"/>
</dbReference>
<protein>
    <recommendedName>
        <fullName evidence="2">histidine kinase</fullName>
        <ecNumber evidence="2">2.7.13.3</ecNumber>
    </recommendedName>
</protein>
<dbReference type="InterPro" id="IPR035965">
    <property type="entry name" value="PAS-like_dom_sf"/>
</dbReference>
<comment type="catalytic activity">
    <reaction evidence="1">
        <text>ATP + protein L-histidine = ADP + protein N-phospho-L-histidine.</text>
        <dbReference type="EC" id="2.7.13.3"/>
    </reaction>
</comment>
<organism evidence="13 14">
    <name type="scientific">Tectimicrobiota bacterium</name>
    <dbReference type="NCBI Taxonomy" id="2528274"/>
    <lineage>
        <taxon>Bacteria</taxon>
        <taxon>Pseudomonadati</taxon>
        <taxon>Nitrospinota/Tectimicrobiota group</taxon>
        <taxon>Candidatus Tectimicrobiota</taxon>
    </lineage>
</organism>
<dbReference type="Gene3D" id="3.30.450.20">
    <property type="entry name" value="PAS domain"/>
    <property type="match status" value="1"/>
</dbReference>
<keyword evidence="9" id="KW-0175">Coiled coil</keyword>
<evidence type="ECO:0000256" key="9">
    <source>
        <dbReference type="SAM" id="Coils"/>
    </source>
</evidence>
<dbReference type="Gene3D" id="3.30.565.10">
    <property type="entry name" value="Histidine kinase-like ATPase, C-terminal domain"/>
    <property type="match status" value="1"/>
</dbReference>
<keyword evidence="6" id="KW-0418">Kinase</keyword>
<evidence type="ECO:0000256" key="6">
    <source>
        <dbReference type="ARBA" id="ARBA00022777"/>
    </source>
</evidence>
<feature type="coiled-coil region" evidence="9">
    <location>
        <begin position="73"/>
        <end position="105"/>
    </location>
</feature>